<proteinExistence type="predicted"/>
<dbReference type="InterPro" id="IPR008407">
    <property type="entry name" value="Brnchd-chn_aa_trnsp_AzlD"/>
</dbReference>
<feature type="transmembrane region" description="Helical" evidence="1">
    <location>
        <begin position="109"/>
        <end position="126"/>
    </location>
</feature>
<comment type="caution">
    <text evidence="2">The sequence shown here is derived from an EMBL/GenBank/DDBJ whole genome shotgun (WGS) entry which is preliminary data.</text>
</comment>
<keyword evidence="1" id="KW-0812">Transmembrane</keyword>
<organism evidence="2 3">
    <name type="scientific">Paucilactobacillus oligofermentans DSM 15707 = LMG 22743</name>
    <dbReference type="NCBI Taxonomy" id="1423778"/>
    <lineage>
        <taxon>Bacteria</taxon>
        <taxon>Bacillati</taxon>
        <taxon>Bacillota</taxon>
        <taxon>Bacilli</taxon>
        <taxon>Lactobacillales</taxon>
        <taxon>Lactobacillaceae</taxon>
        <taxon>Paucilactobacillus</taxon>
    </lineage>
</organism>
<evidence type="ECO:0000313" key="3">
    <source>
        <dbReference type="Proteomes" id="UP000051697"/>
    </source>
</evidence>
<feature type="transmembrane region" description="Helical" evidence="1">
    <location>
        <begin position="58"/>
        <end position="76"/>
    </location>
</feature>
<reference evidence="2 3" key="1">
    <citation type="journal article" date="2015" name="Genome Announc.">
        <title>Expanding the biotechnology potential of lactobacilli through comparative genomics of 213 strains and associated genera.</title>
        <authorList>
            <person name="Sun Z."/>
            <person name="Harris H.M."/>
            <person name="McCann A."/>
            <person name="Guo C."/>
            <person name="Argimon S."/>
            <person name="Zhang W."/>
            <person name="Yang X."/>
            <person name="Jeffery I.B."/>
            <person name="Cooney J.C."/>
            <person name="Kagawa T.F."/>
            <person name="Liu W."/>
            <person name="Song Y."/>
            <person name="Salvetti E."/>
            <person name="Wrobel A."/>
            <person name="Rasinkangas P."/>
            <person name="Parkhill J."/>
            <person name="Rea M.C."/>
            <person name="O'Sullivan O."/>
            <person name="Ritari J."/>
            <person name="Douillard F.P."/>
            <person name="Paul Ross R."/>
            <person name="Yang R."/>
            <person name="Briner A.E."/>
            <person name="Felis G.E."/>
            <person name="de Vos W.M."/>
            <person name="Barrangou R."/>
            <person name="Klaenhammer T.R."/>
            <person name="Caufield P.W."/>
            <person name="Cui Y."/>
            <person name="Zhang H."/>
            <person name="O'Toole P.W."/>
        </authorList>
    </citation>
    <scope>NUCLEOTIDE SEQUENCE [LARGE SCALE GENOMIC DNA]</scope>
    <source>
        <strain evidence="2 3">DSM 15707</strain>
    </source>
</reference>
<dbReference type="STRING" id="1423778.FC70_GL000107"/>
<protein>
    <recommendedName>
        <fullName evidence="4">Branched-chain amino acid transport</fullName>
    </recommendedName>
</protein>
<evidence type="ECO:0008006" key="4">
    <source>
        <dbReference type="Google" id="ProtNLM"/>
    </source>
</evidence>
<accession>A0A0R1RUW5</accession>
<keyword evidence="3" id="KW-1185">Reference proteome</keyword>
<dbReference type="Pfam" id="PF05437">
    <property type="entry name" value="AzlD"/>
    <property type="match status" value="1"/>
</dbReference>
<dbReference type="PATRIC" id="fig|1423778.4.peg.122"/>
<keyword evidence="1" id="KW-1133">Transmembrane helix</keyword>
<dbReference type="KEGG" id="lol:LACOL_1588"/>
<dbReference type="EMBL" id="AZFE01000002">
    <property type="protein sequence ID" value="KRL58034.1"/>
    <property type="molecule type" value="Genomic_DNA"/>
</dbReference>
<dbReference type="Proteomes" id="UP000051697">
    <property type="component" value="Unassembled WGS sequence"/>
</dbReference>
<evidence type="ECO:0000256" key="1">
    <source>
        <dbReference type="SAM" id="Phobius"/>
    </source>
</evidence>
<sequence length="127" mass="14249">MDNLLLSAPVIAQSVTSTMDSWDHLLLIALAAVAAFIPRYFPMRFFTKREIPEWFNEWMKYVPVSLFTALVVKGIFIDTATYSFHLFGHVNQIIAAVIVIIVTYMTRSMALSVLAGLAAVAIITFMM</sequence>
<feature type="transmembrane region" description="Helical" evidence="1">
    <location>
        <begin position="27"/>
        <end position="46"/>
    </location>
</feature>
<dbReference type="OrthoDB" id="7870017at2"/>
<dbReference type="AlphaFoldDB" id="A0A0R1RUW5"/>
<name>A0A0R1RUW5_9LACO</name>
<evidence type="ECO:0000313" key="2">
    <source>
        <dbReference type="EMBL" id="KRL58034.1"/>
    </source>
</evidence>
<gene>
    <name evidence="2" type="ORF">FC70_GL000107</name>
</gene>
<keyword evidence="1" id="KW-0472">Membrane</keyword>